<name>A0AAJ0HAP5_9PEZI</name>
<protein>
    <submittedName>
        <fullName evidence="1">Uncharacterized protein</fullName>
    </submittedName>
</protein>
<evidence type="ECO:0000313" key="2">
    <source>
        <dbReference type="Proteomes" id="UP001275084"/>
    </source>
</evidence>
<organism evidence="1 2">
    <name type="scientific">Lasiosphaeria hispida</name>
    <dbReference type="NCBI Taxonomy" id="260671"/>
    <lineage>
        <taxon>Eukaryota</taxon>
        <taxon>Fungi</taxon>
        <taxon>Dikarya</taxon>
        <taxon>Ascomycota</taxon>
        <taxon>Pezizomycotina</taxon>
        <taxon>Sordariomycetes</taxon>
        <taxon>Sordariomycetidae</taxon>
        <taxon>Sordariales</taxon>
        <taxon>Lasiosphaeriaceae</taxon>
        <taxon>Lasiosphaeria</taxon>
    </lineage>
</organism>
<sequence length="115" mass="13072">MDAHHTAKVGRLVLRAARKTCIDLYRGRRGTCRCSERGCLEGFVGFDLWRVMGWGWLFWARWWKGLGKKEGFIGGCLGLVMVGGGYGSYCVGVCGVEVLCTFWMEEERIRNLLCR</sequence>
<dbReference type="EMBL" id="JAUIQD010000006">
    <property type="protein sequence ID" value="KAK3345865.1"/>
    <property type="molecule type" value="Genomic_DNA"/>
</dbReference>
<reference evidence="1" key="2">
    <citation type="submission" date="2023-06" db="EMBL/GenBank/DDBJ databases">
        <authorList>
            <consortium name="Lawrence Berkeley National Laboratory"/>
            <person name="Haridas S."/>
            <person name="Hensen N."/>
            <person name="Bonometti L."/>
            <person name="Westerberg I."/>
            <person name="Brannstrom I.O."/>
            <person name="Guillou S."/>
            <person name="Cros-Aarteil S."/>
            <person name="Calhoun S."/>
            <person name="Kuo A."/>
            <person name="Mondo S."/>
            <person name="Pangilinan J."/>
            <person name="Riley R."/>
            <person name="Labutti K."/>
            <person name="Andreopoulos B."/>
            <person name="Lipzen A."/>
            <person name="Chen C."/>
            <person name="Yanf M."/>
            <person name="Daum C."/>
            <person name="Ng V."/>
            <person name="Clum A."/>
            <person name="Steindorff A."/>
            <person name="Ohm R."/>
            <person name="Martin F."/>
            <person name="Silar P."/>
            <person name="Natvig D."/>
            <person name="Lalanne C."/>
            <person name="Gautier V."/>
            <person name="Ament-Velasquez S.L."/>
            <person name="Kruys A."/>
            <person name="Hutchinson M.I."/>
            <person name="Powell A.J."/>
            <person name="Barry K."/>
            <person name="Miller A.N."/>
            <person name="Grigoriev I.V."/>
            <person name="Debuchy R."/>
            <person name="Gladieux P."/>
            <person name="Thoren M.H."/>
            <person name="Johannesson H."/>
        </authorList>
    </citation>
    <scope>NUCLEOTIDE SEQUENCE</scope>
    <source>
        <strain evidence="1">CBS 955.72</strain>
    </source>
</reference>
<comment type="caution">
    <text evidence="1">The sequence shown here is derived from an EMBL/GenBank/DDBJ whole genome shotgun (WGS) entry which is preliminary data.</text>
</comment>
<accession>A0AAJ0HAP5</accession>
<evidence type="ECO:0000313" key="1">
    <source>
        <dbReference type="EMBL" id="KAK3345865.1"/>
    </source>
</evidence>
<proteinExistence type="predicted"/>
<keyword evidence="2" id="KW-1185">Reference proteome</keyword>
<dbReference type="AlphaFoldDB" id="A0AAJ0HAP5"/>
<dbReference type="Proteomes" id="UP001275084">
    <property type="component" value="Unassembled WGS sequence"/>
</dbReference>
<gene>
    <name evidence="1" type="ORF">B0T25DRAFT_265206</name>
</gene>
<reference evidence="1" key="1">
    <citation type="journal article" date="2023" name="Mol. Phylogenet. Evol.">
        <title>Genome-scale phylogeny and comparative genomics of the fungal order Sordariales.</title>
        <authorList>
            <person name="Hensen N."/>
            <person name="Bonometti L."/>
            <person name="Westerberg I."/>
            <person name="Brannstrom I.O."/>
            <person name="Guillou S."/>
            <person name="Cros-Aarteil S."/>
            <person name="Calhoun S."/>
            <person name="Haridas S."/>
            <person name="Kuo A."/>
            <person name="Mondo S."/>
            <person name="Pangilinan J."/>
            <person name="Riley R."/>
            <person name="LaButti K."/>
            <person name="Andreopoulos B."/>
            <person name="Lipzen A."/>
            <person name="Chen C."/>
            <person name="Yan M."/>
            <person name="Daum C."/>
            <person name="Ng V."/>
            <person name="Clum A."/>
            <person name="Steindorff A."/>
            <person name="Ohm R.A."/>
            <person name="Martin F."/>
            <person name="Silar P."/>
            <person name="Natvig D.O."/>
            <person name="Lalanne C."/>
            <person name="Gautier V."/>
            <person name="Ament-Velasquez S.L."/>
            <person name="Kruys A."/>
            <person name="Hutchinson M.I."/>
            <person name="Powell A.J."/>
            <person name="Barry K."/>
            <person name="Miller A.N."/>
            <person name="Grigoriev I.V."/>
            <person name="Debuchy R."/>
            <person name="Gladieux P."/>
            <person name="Hiltunen Thoren M."/>
            <person name="Johannesson H."/>
        </authorList>
    </citation>
    <scope>NUCLEOTIDE SEQUENCE</scope>
    <source>
        <strain evidence="1">CBS 955.72</strain>
    </source>
</reference>